<reference evidence="1 2" key="1">
    <citation type="submission" date="2013-01" db="EMBL/GenBank/DDBJ databases">
        <authorList>
            <person name="Harkins D.M."/>
            <person name="Durkin A.S."/>
            <person name="Brinkac L.M."/>
            <person name="Haft D.H."/>
            <person name="Selengut J.D."/>
            <person name="Sanka R."/>
            <person name="DePew J."/>
            <person name="Purushe J."/>
            <person name="Galloway R.L."/>
            <person name="Vinetz J.M."/>
            <person name="Sutton G.G."/>
            <person name="Nierman W.C."/>
            <person name="Fouts D.E."/>
        </authorList>
    </citation>
    <scope>NUCLEOTIDE SEQUENCE [LARGE SCALE GENOMIC DNA]</scope>
    <source>
        <strain evidence="1 2">Sponselee CDC</strain>
    </source>
</reference>
<dbReference type="AlphaFoldDB" id="M6C485"/>
<organism evidence="1 2">
    <name type="scientific">Leptospira borgpetersenii serovar Hardjo-bovis str. Sponselee</name>
    <dbReference type="NCBI Taxonomy" id="1303729"/>
    <lineage>
        <taxon>Bacteria</taxon>
        <taxon>Pseudomonadati</taxon>
        <taxon>Spirochaetota</taxon>
        <taxon>Spirochaetia</taxon>
        <taxon>Leptospirales</taxon>
        <taxon>Leptospiraceae</taxon>
        <taxon>Leptospira</taxon>
    </lineage>
</organism>
<evidence type="ECO:0000313" key="1">
    <source>
        <dbReference type="EMBL" id="EMJ81040.1"/>
    </source>
</evidence>
<protein>
    <submittedName>
        <fullName evidence="1">Uncharacterized protein</fullName>
    </submittedName>
</protein>
<dbReference type="EMBL" id="ANMU01000095">
    <property type="protein sequence ID" value="EMJ81040.1"/>
    <property type="molecule type" value="Genomic_DNA"/>
</dbReference>
<dbReference type="Proteomes" id="UP000011873">
    <property type="component" value="Unassembled WGS sequence"/>
</dbReference>
<comment type="caution">
    <text evidence="1">The sequence shown here is derived from an EMBL/GenBank/DDBJ whole genome shotgun (WGS) entry which is preliminary data.</text>
</comment>
<evidence type="ECO:0000313" key="2">
    <source>
        <dbReference type="Proteomes" id="UP000011873"/>
    </source>
</evidence>
<dbReference type="PATRIC" id="fig|1218567.3.peg.2399"/>
<gene>
    <name evidence="1" type="ORF">LEP1GSC016_0273</name>
</gene>
<proteinExistence type="predicted"/>
<accession>M6C485</accession>
<name>M6C485_LEPBO</name>
<sequence>MMQYDLIHVLPKIDSDPMDTRNATTALYDRDYRSIFFTLVKTTSQILLG</sequence>